<feature type="chain" id="PRO_5047322439" evidence="2">
    <location>
        <begin position="22"/>
        <end position="279"/>
    </location>
</feature>
<dbReference type="GO" id="GO:0005524">
    <property type="term" value="F:ATP binding"/>
    <property type="evidence" value="ECO:0007669"/>
    <property type="project" value="UniProtKB-KW"/>
</dbReference>
<keyword evidence="1 2" id="KW-0732">Signal</keyword>
<dbReference type="PROSITE" id="PS51257">
    <property type="entry name" value="PROKAR_LIPOPROTEIN"/>
    <property type="match status" value="1"/>
</dbReference>
<accession>A0ABQ6IVM7</accession>
<reference evidence="5" key="1">
    <citation type="journal article" date="2019" name="Int. J. Syst. Evol. Microbiol.">
        <title>The Global Catalogue of Microorganisms (GCM) 10K type strain sequencing project: providing services to taxonomists for standard genome sequencing and annotation.</title>
        <authorList>
            <consortium name="The Broad Institute Genomics Platform"/>
            <consortium name="The Broad Institute Genome Sequencing Center for Infectious Disease"/>
            <person name="Wu L."/>
            <person name="Ma J."/>
        </authorList>
    </citation>
    <scope>NUCLEOTIDE SEQUENCE [LARGE SCALE GENOMIC DNA]</scope>
    <source>
        <strain evidence="5">NBRC 113072</strain>
    </source>
</reference>
<keyword evidence="4" id="KW-0547">Nucleotide-binding</keyword>
<evidence type="ECO:0000313" key="5">
    <source>
        <dbReference type="Proteomes" id="UP001157126"/>
    </source>
</evidence>
<evidence type="ECO:0000259" key="3">
    <source>
        <dbReference type="SMART" id="SM00062"/>
    </source>
</evidence>
<dbReference type="SUPFAM" id="SSF53850">
    <property type="entry name" value="Periplasmic binding protein-like II"/>
    <property type="match status" value="1"/>
</dbReference>
<dbReference type="Proteomes" id="UP001157126">
    <property type="component" value="Unassembled WGS sequence"/>
</dbReference>
<dbReference type="SMART" id="SM00062">
    <property type="entry name" value="PBPb"/>
    <property type="match status" value="1"/>
</dbReference>
<feature type="signal peptide" evidence="2">
    <location>
        <begin position="1"/>
        <end position="21"/>
    </location>
</feature>
<name>A0ABQ6IVM7_9MICO</name>
<dbReference type="PANTHER" id="PTHR35936">
    <property type="entry name" value="MEMBRANE-BOUND LYTIC MUREIN TRANSGLYCOSYLASE F"/>
    <property type="match status" value="1"/>
</dbReference>
<feature type="domain" description="Solute-binding protein family 3/N-terminal" evidence="3">
    <location>
        <begin position="49"/>
        <end position="267"/>
    </location>
</feature>
<comment type="caution">
    <text evidence="4">The sequence shown here is derived from an EMBL/GenBank/DDBJ whole genome shotgun (WGS) entry which is preliminary data.</text>
</comment>
<dbReference type="RefSeq" id="WP_284305460.1">
    <property type="nucleotide sequence ID" value="NZ_BSUO01000001.1"/>
</dbReference>
<dbReference type="PANTHER" id="PTHR35936:SF17">
    <property type="entry name" value="ARGININE-BINDING EXTRACELLULAR PROTEIN ARTP"/>
    <property type="match status" value="1"/>
</dbReference>
<dbReference type="Pfam" id="PF00497">
    <property type="entry name" value="SBP_bac_3"/>
    <property type="match status" value="1"/>
</dbReference>
<evidence type="ECO:0000313" key="4">
    <source>
        <dbReference type="EMBL" id="GMA41975.1"/>
    </source>
</evidence>
<dbReference type="InterPro" id="IPR001638">
    <property type="entry name" value="Solute-binding_3/MltF_N"/>
</dbReference>
<dbReference type="EMBL" id="BSUO01000001">
    <property type="protein sequence ID" value="GMA41975.1"/>
    <property type="molecule type" value="Genomic_DNA"/>
</dbReference>
<keyword evidence="4" id="KW-0067">ATP-binding</keyword>
<protein>
    <submittedName>
        <fullName evidence="4">Amino acid ABC transporter ATP-binding protein</fullName>
    </submittedName>
</protein>
<evidence type="ECO:0000256" key="1">
    <source>
        <dbReference type="ARBA" id="ARBA00022729"/>
    </source>
</evidence>
<proteinExistence type="predicted"/>
<dbReference type="CDD" id="cd13530">
    <property type="entry name" value="PBP2_peptides_like"/>
    <property type="match status" value="1"/>
</dbReference>
<organism evidence="4 5">
    <name type="scientific">Mobilicoccus caccae</name>
    <dbReference type="NCBI Taxonomy" id="1859295"/>
    <lineage>
        <taxon>Bacteria</taxon>
        <taxon>Bacillati</taxon>
        <taxon>Actinomycetota</taxon>
        <taxon>Actinomycetes</taxon>
        <taxon>Micrococcales</taxon>
        <taxon>Dermatophilaceae</taxon>
        <taxon>Mobilicoccus</taxon>
    </lineage>
</organism>
<evidence type="ECO:0000256" key="2">
    <source>
        <dbReference type="SAM" id="SignalP"/>
    </source>
</evidence>
<dbReference type="Gene3D" id="3.40.190.10">
    <property type="entry name" value="Periplasmic binding protein-like II"/>
    <property type="match status" value="2"/>
</dbReference>
<keyword evidence="5" id="KW-1185">Reference proteome</keyword>
<gene>
    <name evidence="4" type="primary">ABC-SBP</name>
    <name evidence="4" type="ORF">GCM10025883_40200</name>
</gene>
<sequence length="279" mass="29624">MRPTRTTLSAASLLLISTGLAACGGGGQNDAAGQNCTPQHTFETVTKGKLTVAGYDLPPFGARDGDGMKGVDADILEHIAQKECLQIEAKWMAPAAVIPTVQSGRADTGIPDWYRTKARSEIVSLTDPMYLDQMAISSKEAISKISDLKGKQVGTVDGYLWVDDLKKYLGGSLKIYPSTVNLNQDLKAGRIAIAVDSFGSQKATNPDMKISVAEPEPTVAASKEAAQAAFPVPKQNTALLEAFNAHIKQMHEDGTLAKILKDNGLDESAVEVGEPRLIG</sequence>